<accession>A0A9P6EJZ6</accession>
<evidence type="ECO:0000259" key="2">
    <source>
        <dbReference type="PROSITE" id="PS51762"/>
    </source>
</evidence>
<gene>
    <name evidence="3" type="ORF">CPB83DRAFT_850993</name>
</gene>
<reference evidence="3" key="1">
    <citation type="submission" date="2020-11" db="EMBL/GenBank/DDBJ databases">
        <authorList>
            <consortium name="DOE Joint Genome Institute"/>
            <person name="Ahrendt S."/>
            <person name="Riley R."/>
            <person name="Andreopoulos W."/>
            <person name="Labutti K."/>
            <person name="Pangilinan J."/>
            <person name="Ruiz-Duenas F.J."/>
            <person name="Barrasa J.M."/>
            <person name="Sanchez-Garcia M."/>
            <person name="Camarero S."/>
            <person name="Miyauchi S."/>
            <person name="Serrano A."/>
            <person name="Linde D."/>
            <person name="Babiker R."/>
            <person name="Drula E."/>
            <person name="Ayuso-Fernandez I."/>
            <person name="Pacheco R."/>
            <person name="Padilla G."/>
            <person name="Ferreira P."/>
            <person name="Barriuso J."/>
            <person name="Kellner H."/>
            <person name="Castanera R."/>
            <person name="Alfaro M."/>
            <person name="Ramirez L."/>
            <person name="Pisabarro A.G."/>
            <person name="Kuo A."/>
            <person name="Tritt A."/>
            <person name="Lipzen A."/>
            <person name="He G."/>
            <person name="Yan M."/>
            <person name="Ng V."/>
            <person name="Cullen D."/>
            <person name="Martin F."/>
            <person name="Rosso M.-N."/>
            <person name="Henrissat B."/>
            <person name="Hibbett D."/>
            <person name="Martinez A.T."/>
            <person name="Grigoriev I.V."/>
        </authorList>
    </citation>
    <scope>NUCLEOTIDE SEQUENCE</scope>
    <source>
        <strain evidence="3">CBS 506.95</strain>
    </source>
</reference>
<dbReference type="GO" id="GO:0004553">
    <property type="term" value="F:hydrolase activity, hydrolyzing O-glycosyl compounds"/>
    <property type="evidence" value="ECO:0007669"/>
    <property type="project" value="InterPro"/>
</dbReference>
<feature type="domain" description="GH16" evidence="2">
    <location>
        <begin position="47"/>
        <end position="313"/>
    </location>
</feature>
<dbReference type="EMBL" id="MU157840">
    <property type="protein sequence ID" value="KAF9530475.1"/>
    <property type="molecule type" value="Genomic_DNA"/>
</dbReference>
<keyword evidence="1" id="KW-0732">Signal</keyword>
<name>A0A9P6EJZ6_9AGAR</name>
<organism evidence="3 4">
    <name type="scientific">Crepidotus variabilis</name>
    <dbReference type="NCBI Taxonomy" id="179855"/>
    <lineage>
        <taxon>Eukaryota</taxon>
        <taxon>Fungi</taxon>
        <taxon>Dikarya</taxon>
        <taxon>Basidiomycota</taxon>
        <taxon>Agaricomycotina</taxon>
        <taxon>Agaricomycetes</taxon>
        <taxon>Agaricomycetidae</taxon>
        <taxon>Agaricales</taxon>
        <taxon>Agaricineae</taxon>
        <taxon>Crepidotaceae</taxon>
        <taxon>Crepidotus</taxon>
    </lineage>
</organism>
<dbReference type="Pfam" id="PF26113">
    <property type="entry name" value="GH16_XgeA"/>
    <property type="match status" value="1"/>
</dbReference>
<dbReference type="Proteomes" id="UP000807306">
    <property type="component" value="Unassembled WGS sequence"/>
</dbReference>
<dbReference type="PROSITE" id="PS51762">
    <property type="entry name" value="GH16_2"/>
    <property type="match status" value="1"/>
</dbReference>
<dbReference type="GO" id="GO:0009251">
    <property type="term" value="P:glucan catabolic process"/>
    <property type="evidence" value="ECO:0007669"/>
    <property type="project" value="TreeGrafter"/>
</dbReference>
<keyword evidence="3" id="KW-0378">Hydrolase</keyword>
<evidence type="ECO:0000256" key="1">
    <source>
        <dbReference type="SAM" id="SignalP"/>
    </source>
</evidence>
<evidence type="ECO:0000313" key="4">
    <source>
        <dbReference type="Proteomes" id="UP000807306"/>
    </source>
</evidence>
<comment type="caution">
    <text evidence="3">The sequence shown here is derived from an EMBL/GenBank/DDBJ whole genome shotgun (WGS) entry which is preliminary data.</text>
</comment>
<dbReference type="PANTHER" id="PTHR10963">
    <property type="entry name" value="GLYCOSYL HYDROLASE-RELATED"/>
    <property type="match status" value="1"/>
</dbReference>
<dbReference type="SUPFAM" id="SSF49899">
    <property type="entry name" value="Concanavalin A-like lectins/glucanases"/>
    <property type="match status" value="1"/>
</dbReference>
<dbReference type="InterPro" id="IPR000757">
    <property type="entry name" value="Beta-glucanase-like"/>
</dbReference>
<dbReference type="FunFam" id="2.60.120.200:FF:000179">
    <property type="entry name" value="Unplaced genomic scaffold supercont1.19, whole genome shotgun sequence"/>
    <property type="match status" value="1"/>
</dbReference>
<dbReference type="OrthoDB" id="192832at2759"/>
<proteinExistence type="predicted"/>
<dbReference type="PANTHER" id="PTHR10963:SF24">
    <property type="entry name" value="GLYCOSIDASE C21B10.07-RELATED"/>
    <property type="match status" value="1"/>
</dbReference>
<dbReference type="AlphaFoldDB" id="A0A9P6EJZ6"/>
<evidence type="ECO:0000313" key="3">
    <source>
        <dbReference type="EMBL" id="KAF9530475.1"/>
    </source>
</evidence>
<dbReference type="InterPro" id="IPR013320">
    <property type="entry name" value="ConA-like_dom_sf"/>
</dbReference>
<sequence length="343" mass="37767">MIMFSPLFFVLALLTSTGFAGKLNHRGSGLRPKHLRHARSIQARNNTGPGASPYKLQDMYQGEDFFNRWDFFNGPDPTHGLVNFQNKDDAQRKKLAYVENGTTVLAVDDFTQLQVGAKRDSIRIQTQKTYSRGLFIADFDKMPHGCSVWPAWWSVGPNWPAGGEIDILEGVHEGPTNQYTLHTTSGCSLGNLNEKSTSSHILNAECASSGTDNRGCAFSDSNPQSYGHPFNVAYGGVFAHLWDNTGIKVWRFSRDAIPQDITSKQPNPAGWGTPAANFPSDSCNIAEHFFEHQLVIDTTLCGDFAGPTFASAGCPGTCEQAVANPQNYVFAKWNINYIAVYDN</sequence>
<feature type="chain" id="PRO_5040317467" evidence="1">
    <location>
        <begin position="21"/>
        <end position="343"/>
    </location>
</feature>
<protein>
    <submittedName>
        <fullName evidence="3">Glycoside hydrolase family 16 protein</fullName>
    </submittedName>
</protein>
<dbReference type="CDD" id="cd02181">
    <property type="entry name" value="GH16_fungal_Lam16A_glucanase"/>
    <property type="match status" value="1"/>
</dbReference>
<keyword evidence="4" id="KW-1185">Reference proteome</keyword>
<dbReference type="Gene3D" id="2.60.120.200">
    <property type="match status" value="1"/>
</dbReference>
<dbReference type="InterPro" id="IPR050546">
    <property type="entry name" value="Glycosyl_Hydrlase_16"/>
</dbReference>
<feature type="signal peptide" evidence="1">
    <location>
        <begin position="1"/>
        <end position="20"/>
    </location>
</feature>